<protein>
    <submittedName>
        <fullName evidence="2">Uncharacterized protein</fullName>
    </submittedName>
</protein>
<name>A0AAD4LEC0_9AGAM</name>
<dbReference type="EMBL" id="JAKELL010000081">
    <property type="protein sequence ID" value="KAH8983934.1"/>
    <property type="molecule type" value="Genomic_DNA"/>
</dbReference>
<evidence type="ECO:0000313" key="3">
    <source>
        <dbReference type="Proteomes" id="UP001201163"/>
    </source>
</evidence>
<comment type="caution">
    <text evidence="2">The sequence shown here is derived from an EMBL/GenBank/DDBJ whole genome shotgun (WGS) entry which is preliminary data.</text>
</comment>
<dbReference type="Proteomes" id="UP001201163">
    <property type="component" value="Unassembled WGS sequence"/>
</dbReference>
<evidence type="ECO:0000313" key="2">
    <source>
        <dbReference type="EMBL" id="KAH8983934.1"/>
    </source>
</evidence>
<dbReference type="AlphaFoldDB" id="A0AAD4LEC0"/>
<evidence type="ECO:0000256" key="1">
    <source>
        <dbReference type="SAM" id="MobiDB-lite"/>
    </source>
</evidence>
<reference evidence="2" key="1">
    <citation type="submission" date="2022-01" db="EMBL/GenBank/DDBJ databases">
        <title>Comparative genomics reveals a dynamic genome evolution in the ectomycorrhizal milk-cap (Lactarius) mushrooms.</title>
        <authorList>
            <consortium name="DOE Joint Genome Institute"/>
            <person name="Lebreton A."/>
            <person name="Tang N."/>
            <person name="Kuo A."/>
            <person name="LaButti K."/>
            <person name="Drula E."/>
            <person name="Barry K."/>
            <person name="Clum A."/>
            <person name="Lipzen A."/>
            <person name="Mousain D."/>
            <person name="Ng V."/>
            <person name="Wang R."/>
            <person name="Wang X."/>
            <person name="Dai Y."/>
            <person name="Henrissat B."/>
            <person name="Grigoriev I.V."/>
            <person name="Guerin-Laguette A."/>
            <person name="Yu F."/>
            <person name="Martin F.M."/>
        </authorList>
    </citation>
    <scope>NUCLEOTIDE SEQUENCE</scope>
    <source>
        <strain evidence="2">QP</strain>
    </source>
</reference>
<feature type="region of interest" description="Disordered" evidence="1">
    <location>
        <begin position="79"/>
        <end position="101"/>
    </location>
</feature>
<organism evidence="2 3">
    <name type="scientific">Lactarius akahatsu</name>
    <dbReference type="NCBI Taxonomy" id="416441"/>
    <lineage>
        <taxon>Eukaryota</taxon>
        <taxon>Fungi</taxon>
        <taxon>Dikarya</taxon>
        <taxon>Basidiomycota</taxon>
        <taxon>Agaricomycotina</taxon>
        <taxon>Agaricomycetes</taxon>
        <taxon>Russulales</taxon>
        <taxon>Russulaceae</taxon>
        <taxon>Lactarius</taxon>
    </lineage>
</organism>
<accession>A0AAD4LEC0</accession>
<proteinExistence type="predicted"/>
<keyword evidence="3" id="KW-1185">Reference proteome</keyword>
<gene>
    <name evidence="2" type="ORF">EDB92DRAFT_1951136</name>
</gene>
<sequence length="175" mass="19059">MAQPPRNTTCSYSPSKLKNPLPEYIISTPSSGPLNMLETYALATTGPIIASGYGQPCLREDGQAYWDDTKSVIEIPSDPAAGRSLLDSQMQSPESEEPTVPAFPTHAAIKSGLLTELYDPKALDMTLITRGMDGEDDRLFDLALVETNSTLKDELACEVIEQVIGWGSYFITKLL</sequence>